<gene>
    <name evidence="2" type="ORF">DICVIV_12139</name>
</gene>
<dbReference type="InterPro" id="IPR013783">
    <property type="entry name" value="Ig-like_fold"/>
</dbReference>
<evidence type="ECO:0000313" key="2">
    <source>
        <dbReference type="EMBL" id="KJH41887.1"/>
    </source>
</evidence>
<protein>
    <recommendedName>
        <fullName evidence="1">Ig-like domain-containing protein</fullName>
    </recommendedName>
</protein>
<dbReference type="InterPro" id="IPR036179">
    <property type="entry name" value="Ig-like_dom_sf"/>
</dbReference>
<evidence type="ECO:0000313" key="3">
    <source>
        <dbReference type="Proteomes" id="UP000053766"/>
    </source>
</evidence>
<accession>A0A0D8XDN8</accession>
<dbReference type="GO" id="GO:0004672">
    <property type="term" value="F:protein kinase activity"/>
    <property type="evidence" value="ECO:0007669"/>
    <property type="project" value="TreeGrafter"/>
</dbReference>
<feature type="non-terminal residue" evidence="2">
    <location>
        <position position="147"/>
    </location>
</feature>
<feature type="domain" description="Ig-like" evidence="1">
    <location>
        <begin position="1"/>
        <end position="62"/>
    </location>
</feature>
<name>A0A0D8XDN8_DICVI</name>
<dbReference type="CDD" id="cd00096">
    <property type="entry name" value="Ig"/>
    <property type="match status" value="1"/>
</dbReference>
<evidence type="ECO:0000259" key="1">
    <source>
        <dbReference type="PROSITE" id="PS50835"/>
    </source>
</evidence>
<dbReference type="InterPro" id="IPR007110">
    <property type="entry name" value="Ig-like_dom"/>
</dbReference>
<dbReference type="PROSITE" id="PS50835">
    <property type="entry name" value="IG_LIKE"/>
    <property type="match status" value="1"/>
</dbReference>
<dbReference type="SUPFAM" id="SSF48726">
    <property type="entry name" value="Immunoglobulin"/>
    <property type="match status" value="1"/>
</dbReference>
<dbReference type="PANTHER" id="PTHR47633:SF16">
    <property type="entry name" value="CAVP-TARGET PROTEIN-LIKE"/>
    <property type="match status" value="1"/>
</dbReference>
<dbReference type="EMBL" id="KN716743">
    <property type="protein sequence ID" value="KJH41887.1"/>
    <property type="molecule type" value="Genomic_DNA"/>
</dbReference>
<sequence>MKISWWKDGIKLVSNEKYEIHELSDGSQILTIHSANVSDNGLYTCKAESVNGLCSSSSCEVIVPTRTIITEKWTESSMHTTTVVEEPTAVIEENKEDYVTTTEITRPEEEYKLLVKVAENVASALIANVFVDAVYEAARRIVEEEEE</sequence>
<dbReference type="AlphaFoldDB" id="A0A0D8XDN8"/>
<keyword evidence="3" id="KW-1185">Reference proteome</keyword>
<reference evidence="2" key="1">
    <citation type="submission" date="2013-11" db="EMBL/GenBank/DDBJ databases">
        <title>Draft genome of the bovine lungworm Dictyocaulus viviparus.</title>
        <authorList>
            <person name="Mitreva M."/>
        </authorList>
    </citation>
    <scope>NUCLEOTIDE SEQUENCE [LARGE SCALE GENOMIC DNA]</scope>
    <source>
        <strain evidence="2">HannoverDv2000</strain>
    </source>
</reference>
<dbReference type="OrthoDB" id="5868086at2759"/>
<dbReference type="InterPro" id="IPR013098">
    <property type="entry name" value="Ig_I-set"/>
</dbReference>
<proteinExistence type="predicted"/>
<dbReference type="Gene3D" id="2.60.40.10">
    <property type="entry name" value="Immunoglobulins"/>
    <property type="match status" value="1"/>
</dbReference>
<dbReference type="Pfam" id="PF07679">
    <property type="entry name" value="I-set"/>
    <property type="match status" value="1"/>
</dbReference>
<dbReference type="Proteomes" id="UP000053766">
    <property type="component" value="Unassembled WGS sequence"/>
</dbReference>
<dbReference type="STRING" id="29172.A0A0D8XDN8"/>
<dbReference type="PANTHER" id="PTHR47633">
    <property type="entry name" value="IMMUNOGLOBULIN"/>
    <property type="match status" value="1"/>
</dbReference>
<organism evidence="2 3">
    <name type="scientific">Dictyocaulus viviparus</name>
    <name type="common">Bovine lungworm</name>
    <dbReference type="NCBI Taxonomy" id="29172"/>
    <lineage>
        <taxon>Eukaryota</taxon>
        <taxon>Metazoa</taxon>
        <taxon>Ecdysozoa</taxon>
        <taxon>Nematoda</taxon>
        <taxon>Chromadorea</taxon>
        <taxon>Rhabditida</taxon>
        <taxon>Rhabditina</taxon>
        <taxon>Rhabditomorpha</taxon>
        <taxon>Strongyloidea</taxon>
        <taxon>Metastrongylidae</taxon>
        <taxon>Dictyocaulus</taxon>
    </lineage>
</organism>